<organism evidence="1 2">
    <name type="scientific">Succinivibrio dextrinosolvens</name>
    <dbReference type="NCBI Taxonomy" id="83771"/>
    <lineage>
        <taxon>Bacteria</taxon>
        <taxon>Pseudomonadati</taxon>
        <taxon>Pseudomonadota</taxon>
        <taxon>Gammaproteobacteria</taxon>
        <taxon>Aeromonadales</taxon>
        <taxon>Succinivibrionaceae</taxon>
        <taxon>Succinivibrio</taxon>
    </lineage>
</organism>
<proteinExistence type="predicted"/>
<dbReference type="EMBL" id="FOSF01000088">
    <property type="protein sequence ID" value="SFK48695.1"/>
    <property type="molecule type" value="Genomic_DNA"/>
</dbReference>
<dbReference type="Gene3D" id="3.30.1460.10">
    <property type="match status" value="1"/>
</dbReference>
<dbReference type="OrthoDB" id="7060980at2"/>
<accession>A0A662ZCT0</accession>
<dbReference type="GO" id="GO:0030254">
    <property type="term" value="P:protein secretion by the type III secretion system"/>
    <property type="evidence" value="ECO:0007669"/>
    <property type="project" value="InterPro"/>
</dbReference>
<dbReference type="RefSeq" id="WP_074841782.1">
    <property type="nucleotide sequence ID" value="NZ_CP047056.1"/>
</dbReference>
<reference evidence="1 2" key="1">
    <citation type="submission" date="2016-10" db="EMBL/GenBank/DDBJ databases">
        <authorList>
            <person name="Varghese N."/>
            <person name="Submissions S."/>
        </authorList>
    </citation>
    <scope>NUCLEOTIDE SEQUENCE [LARGE SCALE GENOMIC DNA]</scope>
    <source>
        <strain evidence="1 2">22B</strain>
    </source>
</reference>
<keyword evidence="2" id="KW-1185">Reference proteome</keyword>
<dbReference type="SUPFAM" id="SSF69635">
    <property type="entry name" value="Type III secretory system chaperone-like"/>
    <property type="match status" value="1"/>
</dbReference>
<gene>
    <name evidence="1" type="ORF">SAMN04487865_10881</name>
</gene>
<dbReference type="Pfam" id="PF05932">
    <property type="entry name" value="CesT"/>
    <property type="match status" value="1"/>
</dbReference>
<dbReference type="InterPro" id="IPR010261">
    <property type="entry name" value="Tir_chaperone"/>
</dbReference>
<evidence type="ECO:0000313" key="1">
    <source>
        <dbReference type="EMBL" id="SFK48695.1"/>
    </source>
</evidence>
<dbReference type="AlphaFoldDB" id="A0A662ZCT0"/>
<dbReference type="CDD" id="cd16364">
    <property type="entry name" value="T3SC_I-like"/>
    <property type="match status" value="1"/>
</dbReference>
<name>A0A662ZCT0_9GAMM</name>
<dbReference type="Proteomes" id="UP000243374">
    <property type="component" value="Unassembled WGS sequence"/>
</dbReference>
<protein>
    <submittedName>
        <fullName evidence="1">Tir chaperone protein (CesT) family protein</fullName>
    </submittedName>
</protein>
<sequence length="199" mass="22112">MQTEVLNQMLSSFKDLNLSEFDDNQISKTALSEGGILFLSSANNSVLAYIKVEKLGKDSAKKQIFEELLSSNLFGGEFGNIRIAYDQDTSVVWLCHNIMLENLNAFSFEEQIRKFISDALNYKVLILSQVFSKLFSYSDGESAVVTEQNHILNSFQNIHSSPKVDSEAGKDQNAASSNAAVPENLAVDKILHQALFMMA</sequence>
<evidence type="ECO:0000313" key="2">
    <source>
        <dbReference type="Proteomes" id="UP000243374"/>
    </source>
</evidence>